<feature type="region of interest" description="Disordered" evidence="1">
    <location>
        <begin position="1"/>
        <end position="25"/>
    </location>
</feature>
<evidence type="ECO:0000313" key="3">
    <source>
        <dbReference type="Proteomes" id="UP001187343"/>
    </source>
</evidence>
<reference evidence="2" key="1">
    <citation type="submission" date="2023-08" db="EMBL/GenBank/DDBJ databases">
        <title>Chromosome-level Genome Assembly of mud carp (Cirrhinus molitorella).</title>
        <authorList>
            <person name="Liu H."/>
        </authorList>
    </citation>
    <scope>NUCLEOTIDE SEQUENCE</scope>
    <source>
        <strain evidence="2">Prfri</strain>
        <tissue evidence="2">Muscle</tissue>
    </source>
</reference>
<sequence length="68" mass="7987">MKERKRNLQGNKEKAHVHERERRMERAHSLAVFKQVMNKANMVDPTHSITVGSPDLEEFRETETPVCQ</sequence>
<accession>A0AA88TLW5</accession>
<comment type="caution">
    <text evidence="2">The sequence shown here is derived from an EMBL/GenBank/DDBJ whole genome shotgun (WGS) entry which is preliminary data.</text>
</comment>
<keyword evidence="3" id="KW-1185">Reference proteome</keyword>
<organism evidence="2 3">
    <name type="scientific">Cirrhinus molitorella</name>
    <name type="common">mud carp</name>
    <dbReference type="NCBI Taxonomy" id="172907"/>
    <lineage>
        <taxon>Eukaryota</taxon>
        <taxon>Metazoa</taxon>
        <taxon>Chordata</taxon>
        <taxon>Craniata</taxon>
        <taxon>Vertebrata</taxon>
        <taxon>Euteleostomi</taxon>
        <taxon>Actinopterygii</taxon>
        <taxon>Neopterygii</taxon>
        <taxon>Teleostei</taxon>
        <taxon>Ostariophysi</taxon>
        <taxon>Cypriniformes</taxon>
        <taxon>Cyprinidae</taxon>
        <taxon>Labeoninae</taxon>
        <taxon>Labeonini</taxon>
        <taxon>Cirrhinus</taxon>
    </lineage>
</organism>
<protein>
    <submittedName>
        <fullName evidence="2">Uncharacterized protein</fullName>
    </submittedName>
</protein>
<evidence type="ECO:0000313" key="2">
    <source>
        <dbReference type="EMBL" id="KAK2872540.1"/>
    </source>
</evidence>
<dbReference type="AlphaFoldDB" id="A0AA88TLW5"/>
<proteinExistence type="predicted"/>
<feature type="compositionally biased region" description="Basic and acidic residues" evidence="1">
    <location>
        <begin position="11"/>
        <end position="25"/>
    </location>
</feature>
<name>A0AA88TLW5_9TELE</name>
<gene>
    <name evidence="2" type="ORF">Q8A67_022437</name>
</gene>
<evidence type="ECO:0000256" key="1">
    <source>
        <dbReference type="SAM" id="MobiDB-lite"/>
    </source>
</evidence>
<dbReference type="EMBL" id="JAUYZG010000022">
    <property type="protein sequence ID" value="KAK2872540.1"/>
    <property type="molecule type" value="Genomic_DNA"/>
</dbReference>
<dbReference type="Proteomes" id="UP001187343">
    <property type="component" value="Unassembled WGS sequence"/>
</dbReference>